<comment type="caution">
    <text evidence="6">The sequence shown here is derived from an EMBL/GenBank/DDBJ whole genome shotgun (WGS) entry which is preliminary data.</text>
</comment>
<dbReference type="PANTHER" id="PTHR10543">
    <property type="entry name" value="BETA-CAROTENE DIOXYGENASE"/>
    <property type="match status" value="1"/>
</dbReference>
<gene>
    <name evidence="6" type="ORF">ACFOGJ_17470</name>
</gene>
<accession>A0ABV7L3A4</accession>
<comment type="cofactor">
    <cofactor evidence="5">
        <name>Fe(2+)</name>
        <dbReference type="ChEBI" id="CHEBI:29033"/>
    </cofactor>
    <text evidence="5">Binds 1 Fe(2+) ion per subunit.</text>
</comment>
<dbReference type="Proteomes" id="UP001595528">
    <property type="component" value="Unassembled WGS sequence"/>
</dbReference>
<evidence type="ECO:0000313" key="6">
    <source>
        <dbReference type="EMBL" id="MFC3229039.1"/>
    </source>
</evidence>
<protein>
    <recommendedName>
        <fullName evidence="5">Dioxygenase</fullName>
        <ecNumber evidence="5">1.13.11.-</ecNumber>
    </recommendedName>
</protein>
<keyword evidence="7" id="KW-1185">Reference proteome</keyword>
<evidence type="ECO:0000313" key="7">
    <source>
        <dbReference type="Proteomes" id="UP001595528"/>
    </source>
</evidence>
<keyword evidence="4 5" id="KW-0408">Iron</keyword>
<organism evidence="6 7">
    <name type="scientific">Marinibaculum pumilum</name>
    <dbReference type="NCBI Taxonomy" id="1766165"/>
    <lineage>
        <taxon>Bacteria</taxon>
        <taxon>Pseudomonadati</taxon>
        <taxon>Pseudomonadota</taxon>
        <taxon>Alphaproteobacteria</taxon>
        <taxon>Rhodospirillales</taxon>
        <taxon>Rhodospirillaceae</taxon>
        <taxon>Marinibaculum</taxon>
    </lineage>
</organism>
<dbReference type="InterPro" id="IPR004294">
    <property type="entry name" value="Carotenoid_Oase"/>
</dbReference>
<name>A0ABV7L3A4_9PROT</name>
<evidence type="ECO:0000256" key="2">
    <source>
        <dbReference type="ARBA" id="ARBA00022723"/>
    </source>
</evidence>
<dbReference type="PANTHER" id="PTHR10543:SF89">
    <property type="entry name" value="CAROTENOID 9,10(9',10')-CLEAVAGE DIOXYGENASE 1"/>
    <property type="match status" value="1"/>
</dbReference>
<keyword evidence="3 5" id="KW-0560">Oxidoreductase</keyword>
<evidence type="ECO:0000256" key="3">
    <source>
        <dbReference type="ARBA" id="ARBA00023002"/>
    </source>
</evidence>
<evidence type="ECO:0000256" key="4">
    <source>
        <dbReference type="ARBA" id="ARBA00023004"/>
    </source>
</evidence>
<keyword evidence="2 5" id="KW-0479">Metal-binding</keyword>
<dbReference type="Pfam" id="PF03055">
    <property type="entry name" value="RPE65"/>
    <property type="match status" value="1"/>
</dbReference>
<proteinExistence type="inferred from homology"/>
<evidence type="ECO:0000256" key="1">
    <source>
        <dbReference type="ARBA" id="ARBA00006787"/>
    </source>
</evidence>
<dbReference type="EMBL" id="JBHRTR010000029">
    <property type="protein sequence ID" value="MFC3229039.1"/>
    <property type="molecule type" value="Genomic_DNA"/>
</dbReference>
<sequence>MTATFPDVSHLRGNFAPLLLEADAHDLVIEGEVPAGLSGSLYRNGPNPQYPPRGQSHWFGGEGMVHAFHIRDGRVSYRNRWVMTDKIRLEREAGRALFGIFNNPMDTDPSVQDKDPSLANTHIVWHAGKLLALEEGHAPVTMAPRSLETEGPWDFGGVLKANFTAHPKVDPETGEMLAFAYMAAGPASPDMAYYVIDRDGKLVRQDIFQAPYSAMVHDFLATDRHVLFPVFPLTASLERAMQGRPFFAWEPEKGSHIGIMARNAGVDSIRWFQAPACYVFHPLNAWSEGDRVIADVMKYDVAPLFPAPDGTPASGRDNPTRLVRWTFDLAGNSDSFKEEALDDQYAEFPRLDERRAGLSYRYGFAAGRSAITGPDGDNSFDTLLRYDLTGGSKDSFVMPEDQKLSEPVFVPRDADAGEGEGWLLATAYRPRENRSDLVIFDAQAVGDGPVARAHLPVRVPYGFHGCWRPDE</sequence>
<reference evidence="7" key="1">
    <citation type="journal article" date="2019" name="Int. J. Syst. Evol. Microbiol.">
        <title>The Global Catalogue of Microorganisms (GCM) 10K type strain sequencing project: providing services to taxonomists for standard genome sequencing and annotation.</title>
        <authorList>
            <consortium name="The Broad Institute Genomics Platform"/>
            <consortium name="The Broad Institute Genome Sequencing Center for Infectious Disease"/>
            <person name="Wu L."/>
            <person name="Ma J."/>
        </authorList>
    </citation>
    <scope>NUCLEOTIDE SEQUENCE [LARGE SCALE GENOMIC DNA]</scope>
    <source>
        <strain evidence="7">KCTC 42964</strain>
    </source>
</reference>
<dbReference type="RefSeq" id="WP_379902834.1">
    <property type="nucleotide sequence ID" value="NZ_JBHRTR010000029.1"/>
</dbReference>
<dbReference type="EC" id="1.13.11.-" evidence="5"/>
<evidence type="ECO:0000256" key="5">
    <source>
        <dbReference type="RuleBase" id="RU364048"/>
    </source>
</evidence>
<comment type="similarity">
    <text evidence="1 5">Belongs to the carotenoid oxygenase family.</text>
</comment>
<keyword evidence="5" id="KW-0223">Dioxygenase</keyword>